<reference evidence="2 3" key="1">
    <citation type="journal article" date="2012" name="PLoS Pathog.">
        <title>Diverse lifestyles and strategies of plant pathogenesis encoded in the genomes of eighteen Dothideomycetes fungi.</title>
        <authorList>
            <person name="Ohm R.A."/>
            <person name="Feau N."/>
            <person name="Henrissat B."/>
            <person name="Schoch C.L."/>
            <person name="Horwitz B.A."/>
            <person name="Barry K.W."/>
            <person name="Condon B.J."/>
            <person name="Copeland A.C."/>
            <person name="Dhillon B."/>
            <person name="Glaser F."/>
            <person name="Hesse C.N."/>
            <person name="Kosti I."/>
            <person name="LaButti K."/>
            <person name="Lindquist E.A."/>
            <person name="Lucas S."/>
            <person name="Salamov A.A."/>
            <person name="Bradshaw R.E."/>
            <person name="Ciuffetti L."/>
            <person name="Hamelin R.C."/>
            <person name="Kema G.H.J."/>
            <person name="Lawrence C."/>
            <person name="Scott J.A."/>
            <person name="Spatafora J.W."/>
            <person name="Turgeon B.G."/>
            <person name="de Wit P.J.G.M."/>
            <person name="Zhong S."/>
            <person name="Goodwin S.B."/>
            <person name="Grigoriev I.V."/>
        </authorList>
    </citation>
    <scope>NUCLEOTIDE SEQUENCE [LARGE SCALE GENOMIC DNA]</scope>
    <source>
        <strain evidence="2 3">UAMH 10762</strain>
    </source>
</reference>
<dbReference type="AlphaFoldDB" id="M2N028"/>
<proteinExistence type="predicted"/>
<dbReference type="KEGG" id="bcom:BAUCODRAFT_38315"/>
<accession>M2N028</accession>
<feature type="region of interest" description="Disordered" evidence="1">
    <location>
        <begin position="1"/>
        <end position="32"/>
    </location>
</feature>
<evidence type="ECO:0000313" key="3">
    <source>
        <dbReference type="Proteomes" id="UP000011761"/>
    </source>
</evidence>
<dbReference type="EMBL" id="KB445562">
    <property type="protein sequence ID" value="EMC92284.1"/>
    <property type="molecule type" value="Genomic_DNA"/>
</dbReference>
<name>M2N028_BAUPA</name>
<gene>
    <name evidence="2" type="ORF">BAUCODRAFT_38315</name>
</gene>
<organism evidence="2 3">
    <name type="scientific">Baudoinia panamericana (strain UAMH 10762)</name>
    <name type="common">Angels' share fungus</name>
    <name type="synonym">Baudoinia compniacensis (strain UAMH 10762)</name>
    <dbReference type="NCBI Taxonomy" id="717646"/>
    <lineage>
        <taxon>Eukaryota</taxon>
        <taxon>Fungi</taxon>
        <taxon>Dikarya</taxon>
        <taxon>Ascomycota</taxon>
        <taxon>Pezizomycotina</taxon>
        <taxon>Dothideomycetes</taxon>
        <taxon>Dothideomycetidae</taxon>
        <taxon>Mycosphaerellales</taxon>
        <taxon>Teratosphaeriaceae</taxon>
        <taxon>Baudoinia</taxon>
    </lineage>
</organism>
<evidence type="ECO:0000313" key="2">
    <source>
        <dbReference type="EMBL" id="EMC92284.1"/>
    </source>
</evidence>
<dbReference type="RefSeq" id="XP_007680375.1">
    <property type="nucleotide sequence ID" value="XM_007682185.1"/>
</dbReference>
<dbReference type="STRING" id="717646.M2N028"/>
<sequence length="58" mass="6457">MTTVGASSQQQPATVSEWGDWREDGPAGKGIQGRDWVLVLERDGHHKKALQRLLMKLS</sequence>
<dbReference type="OrthoDB" id="21060at2759"/>
<keyword evidence="3" id="KW-1185">Reference proteome</keyword>
<dbReference type="Proteomes" id="UP000011761">
    <property type="component" value="Unassembled WGS sequence"/>
</dbReference>
<feature type="compositionally biased region" description="Polar residues" evidence="1">
    <location>
        <begin position="1"/>
        <end position="14"/>
    </location>
</feature>
<protein>
    <submittedName>
        <fullName evidence="2">Uncharacterized protein</fullName>
    </submittedName>
</protein>
<dbReference type="eggNOG" id="ENOG502S5JC">
    <property type="taxonomic scope" value="Eukaryota"/>
</dbReference>
<evidence type="ECO:0000256" key="1">
    <source>
        <dbReference type="SAM" id="MobiDB-lite"/>
    </source>
</evidence>
<dbReference type="GeneID" id="19113498"/>
<dbReference type="HOGENOM" id="CLU_2978762_0_0_1"/>